<dbReference type="EMBL" id="JAWDGP010000006">
    <property type="protein sequence ID" value="KAK3804466.1"/>
    <property type="molecule type" value="Genomic_DNA"/>
</dbReference>
<accession>A0AAE1EEF2</accession>
<keyword evidence="9" id="KW-1185">Reference proteome</keyword>
<comment type="caution">
    <text evidence="8">The sequence shown here is derived from an EMBL/GenBank/DDBJ whole genome shotgun (WGS) entry which is preliminary data.</text>
</comment>
<dbReference type="InterPro" id="IPR028082">
    <property type="entry name" value="Peripla_BP_I"/>
</dbReference>
<dbReference type="Gene3D" id="3.40.50.2300">
    <property type="match status" value="1"/>
</dbReference>
<comment type="subcellular location">
    <subcellularLocation>
        <location evidence="1">Membrane</location>
    </subcellularLocation>
</comment>
<evidence type="ECO:0000256" key="4">
    <source>
        <dbReference type="ARBA" id="ARBA00023136"/>
    </source>
</evidence>
<name>A0AAE1EEF2_9GAST</name>
<feature type="compositionally biased region" description="Polar residues" evidence="5">
    <location>
        <begin position="296"/>
        <end position="305"/>
    </location>
</feature>
<sequence length="681" mass="76739">MTNRFFIFVLWIFVNISTGFSVAQEKLPSKPILPSPYSPLIPPNVSVSNYVTPLKLAQNVSGNYAAGIRGTVIPKRTKSDDVAYLCVLVPSDDVWMFSLKRILPAVKMAVSKVDTMEMLPNTELKIVTGNSRCNARDGAIEAFEYYYNRKQISVFLGPVCDYVVAPVSRYAPFWNIPVLSPGGFAHDLGFKASEYETLTRLGVTFNGLARSVLGFAGRFRWRKAHVIYHPQALGDIQPNFCYLAAGAIMHEARKYGGLDFIPSIYFPSERKDGEAEKKRGDRREKKDSGRGGGNTRQGQITSDNPQDLLKSLVGNKYGYKHYGDINDVELQGRATGKHETNTYRLRHEANTCWRSLEVAVPGSGTLETESNWESQRARREQEEHRDCKASAVGKYCGSLIIFGIVALTRNDKSNRHRTRALPLTYNPQILYDIIGSFKALPLTYNPQIFYDIIGSFKALPLTYNPQILYGIIGSFKALPLTYNPQILYGIIVSFKALPLTFNPEILYDIIISFKALPMTFNPQILYDIIISFKALPLTYNPEILYGIIVSFKALPLTYNPEILYDIIISFKALPLTFNPEILYGIIVSFKALPLTYNPQILYGIIVSFKALPLTYNPQILYGIIVSFKALPLTYNPQILYDIIVSFKALPLTYNPQILYCTFVSFKALPLTYNPQILYDII</sequence>
<dbReference type="GO" id="GO:0007165">
    <property type="term" value="P:signal transduction"/>
    <property type="evidence" value="ECO:0007669"/>
    <property type="project" value="TreeGrafter"/>
</dbReference>
<keyword evidence="6" id="KW-0732">Signal</keyword>
<reference evidence="8" key="1">
    <citation type="journal article" date="2023" name="G3 (Bethesda)">
        <title>A reference genome for the long-term kleptoplast-retaining sea slug Elysia crispata morphotype clarki.</title>
        <authorList>
            <person name="Eastman K.E."/>
            <person name="Pendleton A.L."/>
            <person name="Shaikh M.A."/>
            <person name="Suttiyut T."/>
            <person name="Ogas R."/>
            <person name="Tomko P."/>
            <person name="Gavelis G."/>
            <person name="Widhalm J.R."/>
            <person name="Wisecaver J.H."/>
        </authorList>
    </citation>
    <scope>NUCLEOTIDE SEQUENCE</scope>
    <source>
        <strain evidence="8">ECLA1</strain>
    </source>
</reference>
<feature type="signal peptide" evidence="6">
    <location>
        <begin position="1"/>
        <end position="19"/>
    </location>
</feature>
<evidence type="ECO:0000313" key="8">
    <source>
        <dbReference type="EMBL" id="KAK3804466.1"/>
    </source>
</evidence>
<feature type="domain" description="Receptor ligand binding region" evidence="7">
    <location>
        <begin position="103"/>
        <end position="232"/>
    </location>
</feature>
<evidence type="ECO:0000256" key="5">
    <source>
        <dbReference type="SAM" id="MobiDB-lite"/>
    </source>
</evidence>
<dbReference type="SUPFAM" id="SSF53822">
    <property type="entry name" value="Periplasmic binding protein-like I"/>
    <property type="match status" value="1"/>
</dbReference>
<proteinExistence type="predicted"/>
<dbReference type="Pfam" id="PF01094">
    <property type="entry name" value="ANF_receptor"/>
    <property type="match status" value="1"/>
</dbReference>
<dbReference type="InterPro" id="IPR001828">
    <property type="entry name" value="ANF_lig-bd_rcpt"/>
</dbReference>
<evidence type="ECO:0000313" key="9">
    <source>
        <dbReference type="Proteomes" id="UP001283361"/>
    </source>
</evidence>
<dbReference type="Proteomes" id="UP001283361">
    <property type="component" value="Unassembled WGS sequence"/>
</dbReference>
<evidence type="ECO:0000256" key="3">
    <source>
        <dbReference type="ARBA" id="ARBA00022989"/>
    </source>
</evidence>
<dbReference type="PANTHER" id="PTHR44755">
    <property type="entry name" value="NATRIURETIC PEPTIDE RECEPTOR 3-RELATED"/>
    <property type="match status" value="1"/>
</dbReference>
<dbReference type="GO" id="GO:0038023">
    <property type="term" value="F:signaling receptor activity"/>
    <property type="evidence" value="ECO:0007669"/>
    <property type="project" value="TreeGrafter"/>
</dbReference>
<evidence type="ECO:0000256" key="2">
    <source>
        <dbReference type="ARBA" id="ARBA00022692"/>
    </source>
</evidence>
<feature type="region of interest" description="Disordered" evidence="5">
    <location>
        <begin position="271"/>
        <end position="306"/>
    </location>
</feature>
<dbReference type="GO" id="GO:0016020">
    <property type="term" value="C:membrane"/>
    <property type="evidence" value="ECO:0007669"/>
    <property type="project" value="UniProtKB-SubCell"/>
</dbReference>
<feature type="chain" id="PRO_5042071697" description="Receptor ligand binding region domain-containing protein" evidence="6">
    <location>
        <begin position="20"/>
        <end position="681"/>
    </location>
</feature>
<dbReference type="AlphaFoldDB" id="A0AAE1EEF2"/>
<keyword evidence="4" id="KW-0472">Membrane</keyword>
<dbReference type="InterPro" id="IPR052612">
    <property type="entry name" value="ANP_Clearance_Receptor"/>
</dbReference>
<organism evidence="8 9">
    <name type="scientific">Elysia crispata</name>
    <name type="common">lettuce slug</name>
    <dbReference type="NCBI Taxonomy" id="231223"/>
    <lineage>
        <taxon>Eukaryota</taxon>
        <taxon>Metazoa</taxon>
        <taxon>Spiralia</taxon>
        <taxon>Lophotrochozoa</taxon>
        <taxon>Mollusca</taxon>
        <taxon>Gastropoda</taxon>
        <taxon>Heterobranchia</taxon>
        <taxon>Euthyneura</taxon>
        <taxon>Panpulmonata</taxon>
        <taxon>Sacoglossa</taxon>
        <taxon>Placobranchoidea</taxon>
        <taxon>Plakobranchidae</taxon>
        <taxon>Elysia</taxon>
    </lineage>
</organism>
<gene>
    <name evidence="8" type="ORF">RRG08_011707</name>
</gene>
<evidence type="ECO:0000256" key="6">
    <source>
        <dbReference type="SAM" id="SignalP"/>
    </source>
</evidence>
<feature type="compositionally biased region" description="Basic and acidic residues" evidence="5">
    <location>
        <begin position="271"/>
        <end position="289"/>
    </location>
</feature>
<evidence type="ECO:0000256" key="1">
    <source>
        <dbReference type="ARBA" id="ARBA00004370"/>
    </source>
</evidence>
<dbReference type="PANTHER" id="PTHR44755:SF11">
    <property type="entry name" value="ATRIAL NATRIURETIC PEPTIDE RECEPTOR 3 ISOFORM X1"/>
    <property type="match status" value="1"/>
</dbReference>
<protein>
    <recommendedName>
        <fullName evidence="7">Receptor ligand binding region domain-containing protein</fullName>
    </recommendedName>
</protein>
<keyword evidence="2" id="KW-0812">Transmembrane</keyword>
<keyword evidence="3" id="KW-1133">Transmembrane helix</keyword>
<dbReference type="GO" id="GO:0017046">
    <property type="term" value="F:peptide hormone binding"/>
    <property type="evidence" value="ECO:0007669"/>
    <property type="project" value="TreeGrafter"/>
</dbReference>
<evidence type="ECO:0000259" key="7">
    <source>
        <dbReference type="Pfam" id="PF01094"/>
    </source>
</evidence>